<sequence length="30" mass="3664">MAVNYECLLRSKTDDFYIFFQLPFFPKCNL</sequence>
<reference evidence="1" key="1">
    <citation type="submission" date="2014-11" db="EMBL/GenBank/DDBJ databases">
        <authorList>
            <person name="Amaro Gonzalez C."/>
        </authorList>
    </citation>
    <scope>NUCLEOTIDE SEQUENCE</scope>
</reference>
<name>A0A0E9U1P0_ANGAN</name>
<protein>
    <submittedName>
        <fullName evidence="1">Uncharacterized protein</fullName>
    </submittedName>
</protein>
<dbReference type="EMBL" id="GBXM01048915">
    <property type="protein sequence ID" value="JAH59662.1"/>
    <property type="molecule type" value="Transcribed_RNA"/>
</dbReference>
<reference evidence="1" key="2">
    <citation type="journal article" date="2015" name="Fish Shellfish Immunol.">
        <title>Early steps in the European eel (Anguilla anguilla)-Vibrio vulnificus interaction in the gills: Role of the RtxA13 toxin.</title>
        <authorList>
            <person name="Callol A."/>
            <person name="Pajuelo D."/>
            <person name="Ebbesson L."/>
            <person name="Teles M."/>
            <person name="MacKenzie S."/>
            <person name="Amaro C."/>
        </authorList>
    </citation>
    <scope>NUCLEOTIDE SEQUENCE</scope>
</reference>
<organism evidence="1">
    <name type="scientific">Anguilla anguilla</name>
    <name type="common">European freshwater eel</name>
    <name type="synonym">Muraena anguilla</name>
    <dbReference type="NCBI Taxonomy" id="7936"/>
    <lineage>
        <taxon>Eukaryota</taxon>
        <taxon>Metazoa</taxon>
        <taxon>Chordata</taxon>
        <taxon>Craniata</taxon>
        <taxon>Vertebrata</taxon>
        <taxon>Euteleostomi</taxon>
        <taxon>Actinopterygii</taxon>
        <taxon>Neopterygii</taxon>
        <taxon>Teleostei</taxon>
        <taxon>Anguilliformes</taxon>
        <taxon>Anguillidae</taxon>
        <taxon>Anguilla</taxon>
    </lineage>
</organism>
<proteinExistence type="predicted"/>
<dbReference type="AlphaFoldDB" id="A0A0E9U1P0"/>
<evidence type="ECO:0000313" key="1">
    <source>
        <dbReference type="EMBL" id="JAH59662.1"/>
    </source>
</evidence>
<accession>A0A0E9U1P0</accession>